<proteinExistence type="inferred from homology"/>
<feature type="chain" id="PRO_5034982113" description="TGF-beta family profile domain-containing protein" evidence="6">
    <location>
        <begin position="20"/>
        <end position="215"/>
    </location>
</feature>
<dbReference type="SUPFAM" id="SSF57501">
    <property type="entry name" value="Cystine-knot cytokines"/>
    <property type="match status" value="1"/>
</dbReference>
<evidence type="ECO:0000256" key="1">
    <source>
        <dbReference type="ARBA" id="ARBA00004613"/>
    </source>
</evidence>
<evidence type="ECO:0000313" key="9">
    <source>
        <dbReference type="Proteomes" id="UP000694621"/>
    </source>
</evidence>
<evidence type="ECO:0000313" key="8">
    <source>
        <dbReference type="Ensembl" id="ENSAMXP00005044046.1"/>
    </source>
</evidence>
<comment type="similarity">
    <text evidence="2 4">Belongs to the TGF-beta family.</text>
</comment>
<dbReference type="InterPro" id="IPR015615">
    <property type="entry name" value="TGF-beta-rel"/>
</dbReference>
<protein>
    <recommendedName>
        <fullName evidence="7">TGF-beta family profile domain-containing protein</fullName>
    </recommendedName>
</protein>
<dbReference type="PROSITE" id="PS51362">
    <property type="entry name" value="TGF_BETA_2"/>
    <property type="match status" value="1"/>
</dbReference>
<dbReference type="PANTHER" id="PTHR11848">
    <property type="entry name" value="TGF-BETA FAMILY"/>
    <property type="match status" value="1"/>
</dbReference>
<feature type="domain" description="TGF-beta family profile" evidence="7">
    <location>
        <begin position="95"/>
        <end position="205"/>
    </location>
</feature>
<dbReference type="Ensembl" id="ENSAMXT00005047866.1">
    <property type="protein sequence ID" value="ENSAMXP00005044046.1"/>
    <property type="gene ID" value="ENSAMXG00005020466.1"/>
</dbReference>
<sequence length="215" mass="23583">MSLLLFLSVMLIGCPLLKTFILHPEEPAATQPSPAIRTSRCQAKYLQSIRKIILSSLDLPAEPQVSFPGMTRIRDLWKGAFQATSRSEPTQPNNTENRTSSEISIPGDSSVLQCCRLTTQIFIKDLGWDRWIIYPESFTYVQCSGCDPQKPADQSILHCKGDGPPSTQGLCCEPTVQNIVPFLYLAETGSITIASVPLTSECGCRSESNSQASEP</sequence>
<evidence type="ECO:0000256" key="4">
    <source>
        <dbReference type="RuleBase" id="RU000354"/>
    </source>
</evidence>
<dbReference type="InterPro" id="IPR001839">
    <property type="entry name" value="TGF-b_C"/>
</dbReference>
<evidence type="ECO:0000256" key="6">
    <source>
        <dbReference type="SAM" id="SignalP"/>
    </source>
</evidence>
<dbReference type="Gene3D" id="2.10.90.10">
    <property type="entry name" value="Cystine-knot cytokines"/>
    <property type="match status" value="1"/>
</dbReference>
<dbReference type="GO" id="GO:0008083">
    <property type="term" value="F:growth factor activity"/>
    <property type="evidence" value="ECO:0007669"/>
    <property type="project" value="UniProtKB-KW"/>
</dbReference>
<dbReference type="AlphaFoldDB" id="A0A8B9L5L1"/>
<dbReference type="Proteomes" id="UP000694621">
    <property type="component" value="Unplaced"/>
</dbReference>
<feature type="region of interest" description="Disordered" evidence="5">
    <location>
        <begin position="83"/>
        <end position="102"/>
    </location>
</feature>
<accession>A0A8B9L5L1</accession>
<evidence type="ECO:0000256" key="2">
    <source>
        <dbReference type="ARBA" id="ARBA00006656"/>
    </source>
</evidence>
<dbReference type="GO" id="GO:0005125">
    <property type="term" value="F:cytokine activity"/>
    <property type="evidence" value="ECO:0007669"/>
    <property type="project" value="TreeGrafter"/>
</dbReference>
<comment type="subcellular location">
    <subcellularLocation>
        <location evidence="1">Secreted</location>
    </subcellularLocation>
</comment>
<keyword evidence="4" id="KW-0339">Growth factor</keyword>
<evidence type="ECO:0000256" key="5">
    <source>
        <dbReference type="SAM" id="MobiDB-lite"/>
    </source>
</evidence>
<name>A0A8B9L5L1_ASTMX</name>
<dbReference type="GO" id="GO:0005615">
    <property type="term" value="C:extracellular space"/>
    <property type="evidence" value="ECO:0007669"/>
    <property type="project" value="TreeGrafter"/>
</dbReference>
<feature type="signal peptide" evidence="6">
    <location>
        <begin position="1"/>
        <end position="19"/>
    </location>
</feature>
<evidence type="ECO:0000256" key="3">
    <source>
        <dbReference type="ARBA" id="ARBA00022525"/>
    </source>
</evidence>
<organism evidence="8 9">
    <name type="scientific">Astyanax mexicanus</name>
    <name type="common">Blind cave fish</name>
    <name type="synonym">Astyanax fasciatus mexicanus</name>
    <dbReference type="NCBI Taxonomy" id="7994"/>
    <lineage>
        <taxon>Eukaryota</taxon>
        <taxon>Metazoa</taxon>
        <taxon>Chordata</taxon>
        <taxon>Craniata</taxon>
        <taxon>Vertebrata</taxon>
        <taxon>Euteleostomi</taxon>
        <taxon>Actinopterygii</taxon>
        <taxon>Neopterygii</taxon>
        <taxon>Teleostei</taxon>
        <taxon>Ostariophysi</taxon>
        <taxon>Characiformes</taxon>
        <taxon>Characoidei</taxon>
        <taxon>Acestrorhamphidae</taxon>
        <taxon>Acestrorhamphinae</taxon>
        <taxon>Astyanax</taxon>
    </lineage>
</organism>
<reference evidence="8" key="1">
    <citation type="submission" date="2025-08" db="UniProtKB">
        <authorList>
            <consortium name="Ensembl"/>
        </authorList>
    </citation>
    <scope>IDENTIFICATION</scope>
</reference>
<dbReference type="Pfam" id="PF00019">
    <property type="entry name" value="TGF_beta"/>
    <property type="match status" value="1"/>
</dbReference>
<evidence type="ECO:0000259" key="7">
    <source>
        <dbReference type="PROSITE" id="PS51362"/>
    </source>
</evidence>
<keyword evidence="3" id="KW-0964">Secreted</keyword>
<dbReference type="SMART" id="SM00204">
    <property type="entry name" value="TGFB"/>
    <property type="match status" value="1"/>
</dbReference>
<dbReference type="CDD" id="cd19379">
    <property type="entry name" value="TGF_beta_GSDF"/>
    <property type="match status" value="1"/>
</dbReference>
<keyword evidence="6" id="KW-0732">Signal</keyword>
<dbReference type="InterPro" id="IPR029034">
    <property type="entry name" value="Cystine-knot_cytokine"/>
</dbReference>